<evidence type="ECO:0000256" key="15">
    <source>
        <dbReference type="RuleBase" id="RU003519"/>
    </source>
</evidence>
<dbReference type="SMART" id="SM00175">
    <property type="entry name" value="RAB"/>
    <property type="match status" value="1"/>
</dbReference>
<evidence type="ECO:0000256" key="2">
    <source>
        <dbReference type="ARBA" id="ARBA00010142"/>
    </source>
</evidence>
<evidence type="ECO:0000256" key="16">
    <source>
        <dbReference type="SAM" id="MobiDB-lite"/>
    </source>
</evidence>
<evidence type="ECO:0000256" key="13">
    <source>
        <dbReference type="ARBA" id="ARBA00023288"/>
    </source>
</evidence>
<evidence type="ECO:0000256" key="10">
    <source>
        <dbReference type="ARBA" id="ARBA00023136"/>
    </source>
</evidence>
<feature type="region of interest" description="Disordered" evidence="16">
    <location>
        <begin position="320"/>
        <end position="352"/>
    </location>
</feature>
<evidence type="ECO:0000256" key="17">
    <source>
        <dbReference type="SAM" id="SignalP"/>
    </source>
</evidence>
<evidence type="ECO:0000256" key="14">
    <source>
        <dbReference type="RuleBase" id="RU003518"/>
    </source>
</evidence>
<dbReference type="GO" id="GO:0005576">
    <property type="term" value="C:extracellular region"/>
    <property type="evidence" value="ECO:0007669"/>
    <property type="project" value="TreeGrafter"/>
</dbReference>
<proteinExistence type="inferred from homology"/>
<dbReference type="Gene3D" id="3.40.50.300">
    <property type="entry name" value="P-loop containing nucleotide triphosphate hydrolases"/>
    <property type="match status" value="1"/>
</dbReference>
<dbReference type="GO" id="GO:1905475">
    <property type="term" value="P:regulation of protein localization to membrane"/>
    <property type="evidence" value="ECO:0007669"/>
    <property type="project" value="TreeGrafter"/>
</dbReference>
<keyword evidence="7" id="KW-0547">Nucleotide-binding</keyword>
<name>A0A498MLF4_LABRO</name>
<comment type="subcellular location">
    <subcellularLocation>
        <location evidence="1 15">Cell membrane</location>
        <topology evidence="1 15">Lipid-anchor</topology>
        <topology evidence="1 15">GPI-anchor</topology>
    </subcellularLocation>
</comment>
<feature type="signal peptide" evidence="17">
    <location>
        <begin position="1"/>
        <end position="17"/>
    </location>
</feature>
<dbReference type="PRINTS" id="PR00449">
    <property type="entry name" value="RASTRNSFRMNG"/>
</dbReference>
<dbReference type="STRING" id="84645.A0A498MLF4"/>
<evidence type="ECO:0000256" key="4">
    <source>
        <dbReference type="ARBA" id="ARBA00022475"/>
    </source>
</evidence>
<dbReference type="SUPFAM" id="SSF52540">
    <property type="entry name" value="P-loop containing nucleoside triphosphate hydrolases"/>
    <property type="match status" value="1"/>
</dbReference>
<dbReference type="GO" id="GO:0007224">
    <property type="term" value="P:smoothened signaling pathway"/>
    <property type="evidence" value="ECO:0007669"/>
    <property type="project" value="TreeGrafter"/>
</dbReference>
<organism evidence="18 19">
    <name type="scientific">Labeo rohita</name>
    <name type="common">Indian major carp</name>
    <name type="synonym">Cyprinus rohita</name>
    <dbReference type="NCBI Taxonomy" id="84645"/>
    <lineage>
        <taxon>Eukaryota</taxon>
        <taxon>Metazoa</taxon>
        <taxon>Chordata</taxon>
        <taxon>Craniata</taxon>
        <taxon>Vertebrata</taxon>
        <taxon>Euteleostomi</taxon>
        <taxon>Actinopterygii</taxon>
        <taxon>Neopterygii</taxon>
        <taxon>Teleostei</taxon>
        <taxon>Ostariophysi</taxon>
        <taxon>Cypriniformes</taxon>
        <taxon>Cyprinidae</taxon>
        <taxon>Labeoninae</taxon>
        <taxon>Labeonini</taxon>
        <taxon>Labeo</taxon>
    </lineage>
</organism>
<keyword evidence="10 15" id="KW-0472">Membrane</keyword>
<evidence type="ECO:0000256" key="6">
    <source>
        <dbReference type="ARBA" id="ARBA00022729"/>
    </source>
</evidence>
<evidence type="ECO:0000313" key="18">
    <source>
        <dbReference type="EMBL" id="RXN22209.1"/>
    </source>
</evidence>
<evidence type="ECO:0000256" key="1">
    <source>
        <dbReference type="ARBA" id="ARBA00004609"/>
    </source>
</evidence>
<sequence length="657" mass="74037">MMKVLVYLIALWGAAGGARSCGESRRVYGEKHELNTAPHTHISGEHLRLCPRDYTCCSSVMEDTLARQSEADFLSSVQDTSQFLLTTFTQRHRKFDEFFRELMDVAEKSMNQMFTQTYGHLYTQNAHIFRQLFADLRRYYTGLVERVFALVNPQYQFTEDYLECVSKHAEQLQPFGDVPHKLHIQVSRALTAARSLVQSLAAGRDIVNKATKVKAVPVRHWSVLTGSWFCPLCRGLPSLKPCHSLCLNVMKGCLANQADLDSEWNNFIDSLMVVVEKLGGPFHFELAADSIAVKVSEGIMYMQENSITISAKVFQGCGIPRPTPARNKRSPRERDGKKAFRTYSAEEKPTTASGTNLDRLVEELQERLRPMRGFWVALPHTICNDERKAADVTNEDRCWNGQTRGRYLPSVTADGLVNQINNPEMEVDVARPDVKTRQLIMELRVAVNRLRHAQNGRDADLIDSDVEGGSGSAVGAEAGERFSDDWPAYGSFSPPRNTVPVFDNYSVSVTVNGNPVNLGLWDTTGQEDYDRLRPLSYPQTDVFLICFSLVDPSSLENVREKWYPEISHHCPRTPIILVRTQLDLRDDNDTIKQLKKDKQTPISYHQGLAVAEEIGAVKYLECSESTQIGVKTVFDEAVSAALHSPLVKKRKRKCLIA</sequence>
<keyword evidence="4" id="KW-1003">Cell membrane</keyword>
<keyword evidence="13 15" id="KW-0449">Lipoprotein</keyword>
<keyword evidence="8 15" id="KW-0654">Proteoglycan</keyword>
<keyword evidence="19" id="KW-1185">Reference proteome</keyword>
<dbReference type="InterPro" id="IPR001863">
    <property type="entry name" value="Glypican"/>
</dbReference>
<evidence type="ECO:0000313" key="19">
    <source>
        <dbReference type="Proteomes" id="UP000290572"/>
    </source>
</evidence>
<accession>A0A498MLF4</accession>
<dbReference type="EMBL" id="QBIY01012599">
    <property type="protein sequence ID" value="RXN22209.1"/>
    <property type="molecule type" value="Genomic_DNA"/>
</dbReference>
<dbReference type="Proteomes" id="UP000290572">
    <property type="component" value="Unassembled WGS sequence"/>
</dbReference>
<dbReference type="PANTHER" id="PTHR10822:SF24">
    <property type="entry name" value="GLYPICAN-2"/>
    <property type="match status" value="1"/>
</dbReference>
<dbReference type="Pfam" id="PF00071">
    <property type="entry name" value="Ras"/>
    <property type="match status" value="1"/>
</dbReference>
<dbReference type="GO" id="GO:0098552">
    <property type="term" value="C:side of membrane"/>
    <property type="evidence" value="ECO:0007669"/>
    <property type="project" value="UniProtKB-KW"/>
</dbReference>
<comment type="similarity">
    <text evidence="3 14">Belongs to the glypican family.</text>
</comment>
<evidence type="ECO:0000256" key="12">
    <source>
        <dbReference type="ARBA" id="ARBA00023207"/>
    </source>
</evidence>
<evidence type="ECO:0000256" key="5">
    <source>
        <dbReference type="ARBA" id="ARBA00022622"/>
    </source>
</evidence>
<dbReference type="InterPro" id="IPR027417">
    <property type="entry name" value="P-loop_NTPase"/>
</dbReference>
<evidence type="ECO:0000256" key="9">
    <source>
        <dbReference type="ARBA" id="ARBA00023134"/>
    </source>
</evidence>
<feature type="compositionally biased region" description="Basic and acidic residues" evidence="16">
    <location>
        <begin position="330"/>
        <end position="349"/>
    </location>
</feature>
<dbReference type="SMART" id="SM00173">
    <property type="entry name" value="RAS"/>
    <property type="match status" value="1"/>
</dbReference>
<dbReference type="InterPro" id="IPR005225">
    <property type="entry name" value="Small_GTP-bd"/>
</dbReference>
<dbReference type="Pfam" id="PF01153">
    <property type="entry name" value="Glypican"/>
    <property type="match status" value="1"/>
</dbReference>
<dbReference type="InterPro" id="IPR001806">
    <property type="entry name" value="Small_GTPase"/>
</dbReference>
<dbReference type="GO" id="GO:0045202">
    <property type="term" value="C:synapse"/>
    <property type="evidence" value="ECO:0007669"/>
    <property type="project" value="TreeGrafter"/>
</dbReference>
<dbReference type="PROSITE" id="PS51420">
    <property type="entry name" value="RHO"/>
    <property type="match status" value="1"/>
</dbReference>
<keyword evidence="6 17" id="KW-0732">Signal</keyword>
<protein>
    <submittedName>
        <fullName evidence="18">Glypican-2</fullName>
    </submittedName>
</protein>
<evidence type="ECO:0000256" key="7">
    <source>
        <dbReference type="ARBA" id="ARBA00022741"/>
    </source>
</evidence>
<evidence type="ECO:0000256" key="8">
    <source>
        <dbReference type="ARBA" id="ARBA00022974"/>
    </source>
</evidence>
<reference evidence="18 19" key="1">
    <citation type="submission" date="2018-03" db="EMBL/GenBank/DDBJ databases">
        <title>Draft genome sequence of Rohu Carp (Labeo rohita).</title>
        <authorList>
            <person name="Das P."/>
            <person name="Kushwaha B."/>
            <person name="Joshi C.G."/>
            <person name="Kumar D."/>
            <person name="Nagpure N.S."/>
            <person name="Sahoo L."/>
            <person name="Das S.P."/>
            <person name="Bit A."/>
            <person name="Patnaik S."/>
            <person name="Meher P.K."/>
            <person name="Jayasankar P."/>
            <person name="Koringa P.G."/>
            <person name="Patel N.V."/>
            <person name="Hinsu A.T."/>
            <person name="Kumar R."/>
            <person name="Pandey M."/>
            <person name="Agarwal S."/>
            <person name="Srivastava S."/>
            <person name="Singh M."/>
            <person name="Iquebal M.A."/>
            <person name="Jaiswal S."/>
            <person name="Angadi U.B."/>
            <person name="Kumar N."/>
            <person name="Raza M."/>
            <person name="Shah T.M."/>
            <person name="Rai A."/>
            <person name="Jena J.K."/>
        </authorList>
    </citation>
    <scope>NUCLEOTIDE SEQUENCE [LARGE SCALE GENOMIC DNA]</scope>
    <source>
        <strain evidence="18">DASCIFA01</strain>
        <tissue evidence="18">Testis</tissue>
    </source>
</reference>
<dbReference type="FunFam" id="3.40.50.300:FF:001179">
    <property type="entry name" value="Rho family GTPase"/>
    <property type="match status" value="1"/>
</dbReference>
<dbReference type="GO" id="GO:0005886">
    <property type="term" value="C:plasma membrane"/>
    <property type="evidence" value="ECO:0007669"/>
    <property type="project" value="UniProtKB-SubCell"/>
</dbReference>
<dbReference type="PROSITE" id="PS51419">
    <property type="entry name" value="RAB"/>
    <property type="match status" value="1"/>
</dbReference>
<comment type="function">
    <text evidence="15">Cell surface proteoglycan.</text>
</comment>
<keyword evidence="12 15" id="KW-0357">Heparan sulfate</keyword>
<comment type="caution">
    <text evidence="18">The sequence shown here is derived from an EMBL/GenBank/DDBJ whole genome shotgun (WGS) entry which is preliminary data.</text>
</comment>
<keyword evidence="5 15" id="KW-0336">GPI-anchor</keyword>
<dbReference type="GO" id="GO:0005525">
    <property type="term" value="F:GTP binding"/>
    <property type="evidence" value="ECO:0007669"/>
    <property type="project" value="UniProtKB-KW"/>
</dbReference>
<dbReference type="GO" id="GO:0009986">
    <property type="term" value="C:cell surface"/>
    <property type="evidence" value="ECO:0007669"/>
    <property type="project" value="TreeGrafter"/>
</dbReference>
<dbReference type="GO" id="GO:0009966">
    <property type="term" value="P:regulation of signal transduction"/>
    <property type="evidence" value="ECO:0007669"/>
    <property type="project" value="InterPro"/>
</dbReference>
<dbReference type="PANTHER" id="PTHR10822">
    <property type="entry name" value="GLYPICAN"/>
    <property type="match status" value="1"/>
</dbReference>
<dbReference type="SMART" id="SM00174">
    <property type="entry name" value="RHO"/>
    <property type="match status" value="1"/>
</dbReference>
<keyword evidence="11" id="KW-0325">Glycoprotein</keyword>
<dbReference type="PROSITE" id="PS51421">
    <property type="entry name" value="RAS"/>
    <property type="match status" value="1"/>
</dbReference>
<comment type="similarity">
    <text evidence="2">Belongs to the small GTPase superfamily. Rho family.</text>
</comment>
<dbReference type="GO" id="GO:0016477">
    <property type="term" value="P:cell migration"/>
    <property type="evidence" value="ECO:0007669"/>
    <property type="project" value="TreeGrafter"/>
</dbReference>
<evidence type="ECO:0000256" key="11">
    <source>
        <dbReference type="ARBA" id="ARBA00023180"/>
    </source>
</evidence>
<dbReference type="GO" id="GO:0003924">
    <property type="term" value="F:GTPase activity"/>
    <property type="evidence" value="ECO:0007669"/>
    <property type="project" value="InterPro"/>
</dbReference>
<evidence type="ECO:0000256" key="3">
    <source>
        <dbReference type="ARBA" id="ARBA00010260"/>
    </source>
</evidence>
<gene>
    <name evidence="18" type="ORF">ROHU_006809</name>
</gene>
<keyword evidence="9" id="KW-0342">GTP-binding</keyword>
<dbReference type="AlphaFoldDB" id="A0A498MLF4"/>
<dbReference type="NCBIfam" id="TIGR00231">
    <property type="entry name" value="small_GTP"/>
    <property type="match status" value="1"/>
</dbReference>
<feature type="chain" id="PRO_5019767265" evidence="17">
    <location>
        <begin position="18"/>
        <end position="657"/>
    </location>
</feature>